<dbReference type="PROSITE" id="PS51257">
    <property type="entry name" value="PROKAR_LIPOPROTEIN"/>
    <property type="match status" value="1"/>
</dbReference>
<dbReference type="OrthoDB" id="4336783at2"/>
<sequence>MRTRPLRPALLRCVLLGLPVLLAATGCRSPGALEDAGAARPVRSHPSPQPLWPSLPSPVPIVQPGQRDGREAPVPLPGLAADTLAGTDARTVLAADPALGPEERAALEHGCTGCEVRPAQYRDLDGDGSPELLTAVLFDAAPDAPRAVLHVYALRARRVLPVLAVAVLPSFGAETVGTDLIVREPTAPSVESSLTYRWSEDRLVLVDQRVKVLGPGVDVSGCPPVETCGSVVLIAPTPVPSATPTAPPAAGPTVAPAPAAPGGGAVRPVPTRTR</sequence>
<feature type="chain" id="PRO_5034516666" description="Lipoprotein" evidence="2">
    <location>
        <begin position="24"/>
        <end position="274"/>
    </location>
</feature>
<feature type="region of interest" description="Disordered" evidence="1">
    <location>
        <begin position="241"/>
        <end position="274"/>
    </location>
</feature>
<reference evidence="3 4" key="1">
    <citation type="submission" date="2018-11" db="EMBL/GenBank/DDBJ databases">
        <title>Sequencing the genomes of 1000 actinobacteria strains.</title>
        <authorList>
            <person name="Klenk H.-P."/>
        </authorList>
    </citation>
    <scope>NUCLEOTIDE SEQUENCE [LARGE SCALE GENOMIC DNA]</scope>
    <source>
        <strain evidence="3 4">DSM 44780</strain>
    </source>
</reference>
<evidence type="ECO:0000313" key="3">
    <source>
        <dbReference type="EMBL" id="ROR44548.1"/>
    </source>
</evidence>
<feature type="signal peptide" evidence="2">
    <location>
        <begin position="1"/>
        <end position="23"/>
    </location>
</feature>
<gene>
    <name evidence="3" type="ORF">EDD39_2751</name>
</gene>
<dbReference type="RefSeq" id="WP_123555917.1">
    <property type="nucleotide sequence ID" value="NZ_RJVJ01000001.1"/>
</dbReference>
<evidence type="ECO:0000256" key="2">
    <source>
        <dbReference type="SAM" id="SignalP"/>
    </source>
</evidence>
<name>A0A8G1UIJ3_9ACTN</name>
<accession>A0A8G1UIJ3</accession>
<feature type="region of interest" description="Disordered" evidence="1">
    <location>
        <begin position="38"/>
        <end position="57"/>
    </location>
</feature>
<feature type="compositionally biased region" description="Pro residues" evidence="1">
    <location>
        <begin position="47"/>
        <end position="57"/>
    </location>
</feature>
<evidence type="ECO:0000256" key="1">
    <source>
        <dbReference type="SAM" id="MobiDB-lite"/>
    </source>
</evidence>
<dbReference type="Proteomes" id="UP000267408">
    <property type="component" value="Unassembled WGS sequence"/>
</dbReference>
<proteinExistence type="predicted"/>
<feature type="compositionally biased region" description="Pro residues" evidence="1">
    <location>
        <begin position="241"/>
        <end position="250"/>
    </location>
</feature>
<comment type="caution">
    <text evidence="3">The sequence shown here is derived from an EMBL/GenBank/DDBJ whole genome shotgun (WGS) entry which is preliminary data.</text>
</comment>
<dbReference type="EMBL" id="RJVJ01000001">
    <property type="protein sequence ID" value="ROR44548.1"/>
    <property type="molecule type" value="Genomic_DNA"/>
</dbReference>
<evidence type="ECO:0000313" key="4">
    <source>
        <dbReference type="Proteomes" id="UP000267408"/>
    </source>
</evidence>
<evidence type="ECO:0008006" key="5">
    <source>
        <dbReference type="Google" id="ProtNLM"/>
    </source>
</evidence>
<protein>
    <recommendedName>
        <fullName evidence="5">Lipoprotein</fullName>
    </recommendedName>
</protein>
<organism evidence="3 4">
    <name type="scientific">Kitasatospora cineracea</name>
    <dbReference type="NCBI Taxonomy" id="88074"/>
    <lineage>
        <taxon>Bacteria</taxon>
        <taxon>Bacillati</taxon>
        <taxon>Actinomycetota</taxon>
        <taxon>Actinomycetes</taxon>
        <taxon>Kitasatosporales</taxon>
        <taxon>Streptomycetaceae</taxon>
        <taxon>Kitasatospora</taxon>
    </lineage>
</organism>
<keyword evidence="2" id="KW-0732">Signal</keyword>
<dbReference type="AlphaFoldDB" id="A0A8G1UIJ3"/>